<dbReference type="SMART" id="SM00487">
    <property type="entry name" value="DEXDc"/>
    <property type="match status" value="1"/>
</dbReference>
<dbReference type="OrthoDB" id="5330228at2759"/>
<dbReference type="Gene3D" id="3.30.40.10">
    <property type="entry name" value="Zinc/RING finger domain, C3HC4 (zinc finger)"/>
    <property type="match status" value="1"/>
</dbReference>
<keyword evidence="1" id="KW-0479">Metal-binding</keyword>
<dbReference type="GeneID" id="41988894"/>
<dbReference type="InterPro" id="IPR001650">
    <property type="entry name" value="Helicase_C-like"/>
</dbReference>
<dbReference type="Pfam" id="PF26021">
    <property type="entry name" value="Ferritin_C144_05"/>
    <property type="match status" value="1"/>
</dbReference>
<feature type="domain" description="RING-type" evidence="10">
    <location>
        <begin position="1179"/>
        <end position="1217"/>
    </location>
</feature>
<feature type="coiled-coil region" evidence="8">
    <location>
        <begin position="1061"/>
        <end position="1109"/>
    </location>
</feature>
<dbReference type="GO" id="GO:0061630">
    <property type="term" value="F:ubiquitin protein ligase activity"/>
    <property type="evidence" value="ECO:0007669"/>
    <property type="project" value="TreeGrafter"/>
</dbReference>
<feature type="compositionally biased region" description="Acidic residues" evidence="9">
    <location>
        <begin position="787"/>
        <end position="798"/>
    </location>
</feature>
<feature type="compositionally biased region" description="Low complexity" evidence="9">
    <location>
        <begin position="32"/>
        <end position="41"/>
    </location>
</feature>
<dbReference type="PROSITE" id="PS50089">
    <property type="entry name" value="ZF_RING_2"/>
    <property type="match status" value="1"/>
</dbReference>
<feature type="domain" description="Helicase ATP-binding" evidence="11">
    <location>
        <begin position="368"/>
        <end position="570"/>
    </location>
</feature>
<feature type="region of interest" description="Disordered" evidence="9">
    <location>
        <begin position="767"/>
        <end position="798"/>
    </location>
</feature>
<dbReference type="InterPro" id="IPR014001">
    <property type="entry name" value="Helicase_ATP-bd"/>
</dbReference>
<dbReference type="InterPro" id="IPR027417">
    <property type="entry name" value="P-loop_NTPase"/>
</dbReference>
<evidence type="ECO:0000256" key="7">
    <source>
        <dbReference type="PROSITE-ProRule" id="PRU00175"/>
    </source>
</evidence>
<evidence type="ECO:0000256" key="6">
    <source>
        <dbReference type="ARBA" id="ARBA00022840"/>
    </source>
</evidence>
<dbReference type="SUPFAM" id="SSF52540">
    <property type="entry name" value="P-loop containing nucleoside triphosphate hydrolases"/>
    <property type="match status" value="2"/>
</dbReference>
<keyword evidence="8" id="KW-0175">Coiled coil</keyword>
<evidence type="ECO:0000313" key="14">
    <source>
        <dbReference type="Proteomes" id="UP000431533"/>
    </source>
</evidence>
<dbReference type="InterPro" id="IPR017907">
    <property type="entry name" value="Znf_RING_CS"/>
</dbReference>
<dbReference type="GO" id="GO:0004386">
    <property type="term" value="F:helicase activity"/>
    <property type="evidence" value="ECO:0007669"/>
    <property type="project" value="UniProtKB-KW"/>
</dbReference>
<dbReference type="InterPro" id="IPR013083">
    <property type="entry name" value="Znf_RING/FYVE/PHD"/>
</dbReference>
<dbReference type="PANTHER" id="PTHR45865">
    <property type="entry name" value="E3 UBIQUITIN-PROTEIN LIGASE SHPRH FAMILY MEMBER"/>
    <property type="match status" value="1"/>
</dbReference>
<reference evidence="13 14" key="1">
    <citation type="submission" date="2018-05" db="EMBL/GenBank/DDBJ databases">
        <title>Genome sequencing and assembly of the regulated plant pathogen Lachnellula willkommii and related sister species for the development of diagnostic species identification markers.</title>
        <authorList>
            <person name="Giroux E."/>
            <person name="Bilodeau G."/>
        </authorList>
    </citation>
    <scope>NUCLEOTIDE SEQUENCE [LARGE SCALE GENOMIC DNA]</scope>
    <source>
        <strain evidence="13 14">CBS 185.66</strain>
    </source>
</reference>
<keyword evidence="13" id="KW-0347">Helicase</keyword>
<dbReference type="PROSITE" id="PS51192">
    <property type="entry name" value="HELICASE_ATP_BIND_1"/>
    <property type="match status" value="1"/>
</dbReference>
<dbReference type="EMBL" id="QGMH01000261">
    <property type="protein sequence ID" value="TVY22501.1"/>
    <property type="molecule type" value="Genomic_DNA"/>
</dbReference>
<dbReference type="CDD" id="cd18793">
    <property type="entry name" value="SF2_C_SNF"/>
    <property type="match status" value="1"/>
</dbReference>
<comment type="caution">
    <text evidence="13">The sequence shown here is derived from an EMBL/GenBank/DDBJ whole genome shotgun (WGS) entry which is preliminary data.</text>
</comment>
<dbReference type="InterPro" id="IPR059033">
    <property type="entry name" value="C144_05_dom"/>
</dbReference>
<feature type="region of interest" description="Disordered" evidence="9">
    <location>
        <begin position="1"/>
        <end position="55"/>
    </location>
</feature>
<dbReference type="FunFam" id="3.40.50.10810:FF:000059">
    <property type="entry name" value="SNF2 family helicase/ATPase, putative"/>
    <property type="match status" value="1"/>
</dbReference>
<keyword evidence="3 7" id="KW-0863">Zinc-finger</keyword>
<dbReference type="Pfam" id="PF00271">
    <property type="entry name" value="Helicase_C"/>
    <property type="match status" value="1"/>
</dbReference>
<dbReference type="GO" id="GO:0005634">
    <property type="term" value="C:nucleus"/>
    <property type="evidence" value="ECO:0007669"/>
    <property type="project" value="TreeGrafter"/>
</dbReference>
<dbReference type="SUPFAM" id="SSF57850">
    <property type="entry name" value="RING/U-box"/>
    <property type="match status" value="1"/>
</dbReference>
<dbReference type="PANTHER" id="PTHR45865:SF1">
    <property type="entry name" value="E3 UBIQUITIN-PROTEIN LIGASE SHPRH"/>
    <property type="match status" value="1"/>
</dbReference>
<dbReference type="SMART" id="SM00184">
    <property type="entry name" value="RING"/>
    <property type="match status" value="1"/>
</dbReference>
<evidence type="ECO:0000256" key="8">
    <source>
        <dbReference type="SAM" id="Coils"/>
    </source>
</evidence>
<gene>
    <name evidence="13" type="primary">SPAC144.05</name>
    <name evidence="13" type="ORF">LHYA1_G008696</name>
</gene>
<evidence type="ECO:0000256" key="4">
    <source>
        <dbReference type="ARBA" id="ARBA00022801"/>
    </source>
</evidence>
<keyword evidence="5" id="KW-0862">Zinc</keyword>
<dbReference type="GO" id="GO:0008270">
    <property type="term" value="F:zinc ion binding"/>
    <property type="evidence" value="ECO:0007669"/>
    <property type="project" value="UniProtKB-KW"/>
</dbReference>
<dbReference type="Proteomes" id="UP000431533">
    <property type="component" value="Unassembled WGS sequence"/>
</dbReference>
<feature type="region of interest" description="Disordered" evidence="9">
    <location>
        <begin position="75"/>
        <end position="107"/>
    </location>
</feature>
<dbReference type="Pfam" id="PF13920">
    <property type="entry name" value="zf-C3HC4_3"/>
    <property type="match status" value="1"/>
</dbReference>
<evidence type="ECO:0000256" key="2">
    <source>
        <dbReference type="ARBA" id="ARBA00022741"/>
    </source>
</evidence>
<dbReference type="RefSeq" id="XP_031001289.1">
    <property type="nucleotide sequence ID" value="XM_031153616.1"/>
</dbReference>
<dbReference type="GO" id="GO:0005524">
    <property type="term" value="F:ATP binding"/>
    <property type="evidence" value="ECO:0007669"/>
    <property type="project" value="InterPro"/>
</dbReference>
<dbReference type="FunFam" id="3.40.50.300:FF:001870">
    <property type="entry name" value="SNF2 family helicase/ATPase, putative"/>
    <property type="match status" value="1"/>
</dbReference>
<evidence type="ECO:0000259" key="12">
    <source>
        <dbReference type="PROSITE" id="PS51194"/>
    </source>
</evidence>
<protein>
    <submittedName>
        <fullName evidence="13">Putative ATP-dependent helicase</fullName>
    </submittedName>
</protein>
<dbReference type="Gene3D" id="3.40.50.10810">
    <property type="entry name" value="Tandem AAA-ATPase domain"/>
    <property type="match status" value="1"/>
</dbReference>
<evidence type="ECO:0000259" key="10">
    <source>
        <dbReference type="PROSITE" id="PS50089"/>
    </source>
</evidence>
<dbReference type="InterPro" id="IPR049730">
    <property type="entry name" value="SNF2/RAD54-like_C"/>
</dbReference>
<dbReference type="PROSITE" id="PS51194">
    <property type="entry name" value="HELICASE_CTER"/>
    <property type="match status" value="1"/>
</dbReference>
<keyword evidence="2" id="KW-0547">Nucleotide-binding</keyword>
<evidence type="ECO:0000313" key="13">
    <source>
        <dbReference type="EMBL" id="TVY22501.1"/>
    </source>
</evidence>
<dbReference type="GO" id="GO:0000209">
    <property type="term" value="P:protein polyubiquitination"/>
    <property type="evidence" value="ECO:0007669"/>
    <property type="project" value="TreeGrafter"/>
</dbReference>
<sequence length="1527" mass="172212">MGRAKQTARRGQPPASYHGFRRIGVFGHADEPSSPSTSSTPQNDRDFLESSSSGLLPMEKSADTLELPDELINFISGTHSTSEPPRKKRKTDSNWSAARESDASGVSSVQEAGLDHIIVKQSSWDIKCVGSKLSNFRRTIEKTNVRPYVHWTRGHVPEYIEIMNEAKQCVFHAPLPQDSRGFEDVLLALEVDHDSKKWAKSQGKLWTEFGLELSQQDGVDLFRIVFAVKWNITTSPFFITQATAKVKVLPKVLSTYFPDQSVTSIDKWSPQDFYQSVHSPENNDPVAASLRVDELESNLYPFQKRAVQWLLRKEGFEWSDIHDRVIESSKTQDSTLPVSFIEATDAQGRKCYISHLFGLVTLDPTPFRAPEQGLRGGILAEEMGLGKTVEIISLITLNKRPKQLESSIFDTFTGQNVRPTSSTLIIAPPAIALQWISEIGKHAPYLRVMHYQGIKAHAKMSPSELLDALASTDIVVSSYGVFSAEINFTQLNPEKTLRNASKYPRPKSPLMALQFFRVVMDEAQMIESGVSNAAIVARMVPRVNAWCVTGTPVRKNVKDLLGLLVFLRYEPFASIKHIWSSLISSHKQEFRTVFGGLALRHSKQNVREELRLPAQRRYVITMPFTPIEEQHYQGLFKQMCEELCLNHQGEPLTDDWNPETFAEEMRKWLVRLRQTALHPEVGGRNRRALGNKDGPLRTVDQVLEVMMEQTELAIRTDQRALLTLKMKRGQLFENSPQVKQALEIWEEAANEAAAIVEECREQLRLETGRNVVDGSSPATDEQHGADSDSESSEFDEVDPSSRLGAFRIRLRAALEIEHMATFFCANAHFQIKSNEEMTKPESPEFEALEKLETDGYESAKRIRREVLQEVETPTPKLQQALIYGKADRLMKNISKKASSQSFVQVPEFPSNPPKGGLESRRIMEQLDTLATALDAQANQLDEWREQTVQFLLRPLVDEDEGVELTGDEYEESTKTQDEVMVYVQALRAVIADRYDALTGQENKLTEYDVNWALSLAKKGEGAFPEKSLELLAVRKHIKPTKELGSVRGIISELRGLATSLRTDAQNDNIRAQNELSIIETQLNATQKQLAEQTKANTALEKELDQFTNVMNTRLEYYKQLQQVSDMVAPLEEQNNKVLLSRLLKDEAKFARKLASAKSKRRYLVHLKMEAANPQEQRICVICRDSFEVGALTVCGHQYCKECIGLWWSAHRNCPVCKMKLTQADLHEITYKPQVLSIEAEEIQSACQERTSPSSSSKKSAIYSDISKSKLAEIKNIDLDGPSFTTKVDTLARHLIWLRSSDPGAKSIIYSQFKEFLTVLARAFERFRIGYSSIDKPNGIEKFKNDPSVECFLLHARAHSSGLNLVNASHVFLCEPLLNTALELQAIARVDRIGQQQETNVWLYLVDGTVEESIHQLSVKRRMEHIGQRLLKGKGKARESDPAEFLDTNFEEANSMELQQASLSGLLAKGDMGGEMVEQKDLWDCLFGGVSQKVAERTLKNSDIIFDAEVSRHLRAEAAQERLVGSLS</sequence>
<keyword evidence="6" id="KW-0067">ATP-binding</keyword>
<dbReference type="CDD" id="cd18070">
    <property type="entry name" value="DEXQc_SHPRH"/>
    <property type="match status" value="1"/>
</dbReference>
<dbReference type="InterPro" id="IPR000330">
    <property type="entry name" value="SNF2_N"/>
</dbReference>
<evidence type="ECO:0000256" key="1">
    <source>
        <dbReference type="ARBA" id="ARBA00022723"/>
    </source>
</evidence>
<dbReference type="InterPro" id="IPR052583">
    <property type="entry name" value="ATP-helicase/E3_Ub-Ligase"/>
</dbReference>
<dbReference type="PROSITE" id="PS00518">
    <property type="entry name" value="ZF_RING_1"/>
    <property type="match status" value="1"/>
</dbReference>
<dbReference type="GO" id="GO:0016787">
    <property type="term" value="F:hydrolase activity"/>
    <property type="evidence" value="ECO:0007669"/>
    <property type="project" value="UniProtKB-KW"/>
</dbReference>
<dbReference type="Gene3D" id="3.40.50.300">
    <property type="entry name" value="P-loop containing nucleotide triphosphate hydrolases"/>
    <property type="match status" value="1"/>
</dbReference>
<evidence type="ECO:0000256" key="5">
    <source>
        <dbReference type="ARBA" id="ARBA00022833"/>
    </source>
</evidence>
<proteinExistence type="predicted"/>
<evidence type="ECO:0000256" key="9">
    <source>
        <dbReference type="SAM" id="MobiDB-lite"/>
    </source>
</evidence>
<evidence type="ECO:0000256" key="3">
    <source>
        <dbReference type="ARBA" id="ARBA00022771"/>
    </source>
</evidence>
<accession>A0A8H8QU00</accession>
<dbReference type="InterPro" id="IPR038718">
    <property type="entry name" value="SNF2-like_sf"/>
</dbReference>
<name>A0A8H8QU00_9HELO</name>
<keyword evidence="4" id="KW-0378">Hydrolase</keyword>
<organism evidence="13 14">
    <name type="scientific">Lachnellula hyalina</name>
    <dbReference type="NCBI Taxonomy" id="1316788"/>
    <lineage>
        <taxon>Eukaryota</taxon>
        <taxon>Fungi</taxon>
        <taxon>Dikarya</taxon>
        <taxon>Ascomycota</taxon>
        <taxon>Pezizomycotina</taxon>
        <taxon>Leotiomycetes</taxon>
        <taxon>Helotiales</taxon>
        <taxon>Lachnaceae</taxon>
        <taxon>Lachnellula</taxon>
    </lineage>
</organism>
<keyword evidence="14" id="KW-1185">Reference proteome</keyword>
<dbReference type="Pfam" id="PF00176">
    <property type="entry name" value="SNF2-rel_dom"/>
    <property type="match status" value="1"/>
</dbReference>
<dbReference type="GO" id="GO:0006974">
    <property type="term" value="P:DNA damage response"/>
    <property type="evidence" value="ECO:0007669"/>
    <property type="project" value="TreeGrafter"/>
</dbReference>
<evidence type="ECO:0000259" key="11">
    <source>
        <dbReference type="PROSITE" id="PS51192"/>
    </source>
</evidence>
<feature type="domain" description="Helicase C-terminal" evidence="12">
    <location>
        <begin position="1289"/>
        <end position="1463"/>
    </location>
</feature>
<dbReference type="InterPro" id="IPR001841">
    <property type="entry name" value="Znf_RING"/>
</dbReference>